<dbReference type="GO" id="GO:0035312">
    <property type="term" value="F:5'-3' DNA exonuclease activity"/>
    <property type="evidence" value="ECO:0007669"/>
    <property type="project" value="UniProtKB-UniRule"/>
</dbReference>
<keyword evidence="1" id="KW-0460">Magnesium</keyword>
<dbReference type="InterPro" id="IPR006084">
    <property type="entry name" value="XPG/Rad2"/>
</dbReference>
<keyword evidence="1" id="KW-0539">Nucleus</keyword>
<accession>A0AAW2WJD7</accession>
<dbReference type="EC" id="3.1.-.-" evidence="1"/>
<proteinExistence type="inferred from homology"/>
<dbReference type="GO" id="GO:0005634">
    <property type="term" value="C:nucleus"/>
    <property type="evidence" value="ECO:0007669"/>
    <property type="project" value="UniProtKB-SubCell"/>
</dbReference>
<dbReference type="AlphaFoldDB" id="A0AAW2WJD7"/>
<dbReference type="PANTHER" id="PTHR11081">
    <property type="entry name" value="FLAP ENDONUCLEASE FAMILY MEMBER"/>
    <property type="match status" value="1"/>
</dbReference>
<gene>
    <name evidence="3" type="ORF">Sradi_0135800</name>
</gene>
<dbReference type="SMART" id="SM00484">
    <property type="entry name" value="XPGI"/>
    <property type="match status" value="1"/>
</dbReference>
<keyword evidence="1" id="KW-0238">DNA-binding</keyword>
<dbReference type="InterPro" id="IPR029060">
    <property type="entry name" value="PIN-like_dom_sf"/>
</dbReference>
<dbReference type="SUPFAM" id="SSF88723">
    <property type="entry name" value="PIN domain-like"/>
    <property type="match status" value="1"/>
</dbReference>
<dbReference type="InterPro" id="IPR019974">
    <property type="entry name" value="XPG_CS"/>
</dbReference>
<comment type="function">
    <text evidence="1">5'-&gt;3' double-stranded DNA exonuclease which may also possess a cryptic 3'-&gt;5' double-stranded DNA exonuclease activity. Functions in DNA mismatch repair.</text>
</comment>
<evidence type="ECO:0000259" key="2">
    <source>
        <dbReference type="SMART" id="SM00484"/>
    </source>
</evidence>
<evidence type="ECO:0000256" key="1">
    <source>
        <dbReference type="RuleBase" id="RU910737"/>
    </source>
</evidence>
<dbReference type="PROSITE" id="PS00842">
    <property type="entry name" value="XPG_2"/>
    <property type="match status" value="1"/>
</dbReference>
<keyword evidence="1" id="KW-0479">Metal-binding</keyword>
<keyword evidence="1" id="KW-0540">Nuclease</keyword>
<keyword evidence="1" id="KW-0234">DNA repair</keyword>
<sequence>MAMEKLKDGDANTASELFQRAVSVTPLMAHRLIQILRSENIEFVVAPYEADAQLAYLAGLEAEEGGVVAVISEDSDLLAYGCPAVRNCFKL</sequence>
<feature type="domain" description="XPG-I" evidence="2">
    <location>
        <begin position="37"/>
        <end position="91"/>
    </location>
</feature>
<comment type="cofactor">
    <cofactor evidence="1">
        <name>Mg(2+)</name>
        <dbReference type="ChEBI" id="CHEBI:18420"/>
    </cofactor>
    <text evidence="1">Binds 2 magnesium ions per subunit. They probably participate in the reaction catalyzed by the enzyme. May bind an additional third magnesium ion after substrate binding.</text>
</comment>
<evidence type="ECO:0000313" key="3">
    <source>
        <dbReference type="EMBL" id="KAL0441969.1"/>
    </source>
</evidence>
<organism evidence="3">
    <name type="scientific">Sesamum radiatum</name>
    <name type="common">Black benniseed</name>
    <dbReference type="NCBI Taxonomy" id="300843"/>
    <lineage>
        <taxon>Eukaryota</taxon>
        <taxon>Viridiplantae</taxon>
        <taxon>Streptophyta</taxon>
        <taxon>Embryophyta</taxon>
        <taxon>Tracheophyta</taxon>
        <taxon>Spermatophyta</taxon>
        <taxon>Magnoliopsida</taxon>
        <taxon>eudicotyledons</taxon>
        <taxon>Gunneridae</taxon>
        <taxon>Pentapetalae</taxon>
        <taxon>asterids</taxon>
        <taxon>lamiids</taxon>
        <taxon>Lamiales</taxon>
        <taxon>Pedaliaceae</taxon>
        <taxon>Sesamum</taxon>
    </lineage>
</organism>
<dbReference type="GO" id="GO:0006281">
    <property type="term" value="P:DNA repair"/>
    <property type="evidence" value="ECO:0007669"/>
    <property type="project" value="UniProtKB-UniRule"/>
</dbReference>
<comment type="similarity">
    <text evidence="1">Belongs to the XPG/RAD2 endonuclease family. EXO1 subfamily.</text>
</comment>
<dbReference type="PANTHER" id="PTHR11081:SF8">
    <property type="entry name" value="EXONUCLEASE 1"/>
    <property type="match status" value="1"/>
</dbReference>
<protein>
    <recommendedName>
        <fullName evidence="1">Exonuclease 1</fullName>
        <ecNumber evidence="1">3.1.-.-</ecNumber>
    </recommendedName>
</protein>
<dbReference type="Pfam" id="PF00867">
    <property type="entry name" value="XPG_I"/>
    <property type="match status" value="1"/>
</dbReference>
<keyword evidence="1" id="KW-0228">DNA excision</keyword>
<keyword evidence="1" id="KW-0267">Excision nuclease</keyword>
<dbReference type="EMBL" id="JACGWJ010000001">
    <property type="protein sequence ID" value="KAL0441969.1"/>
    <property type="molecule type" value="Genomic_DNA"/>
</dbReference>
<comment type="caution">
    <text evidence="3">The sequence shown here is derived from an EMBL/GenBank/DDBJ whole genome shotgun (WGS) entry which is preliminary data.</text>
</comment>
<keyword evidence="1" id="KW-0378">Hydrolase</keyword>
<dbReference type="Gene3D" id="3.40.50.1010">
    <property type="entry name" value="5'-nuclease"/>
    <property type="match status" value="1"/>
</dbReference>
<dbReference type="GO" id="GO:0017108">
    <property type="term" value="F:5'-flap endonuclease activity"/>
    <property type="evidence" value="ECO:0007669"/>
    <property type="project" value="TreeGrafter"/>
</dbReference>
<dbReference type="GO" id="GO:0046872">
    <property type="term" value="F:metal ion binding"/>
    <property type="evidence" value="ECO:0007669"/>
    <property type="project" value="UniProtKB-UniRule"/>
</dbReference>
<reference evidence="3" key="2">
    <citation type="journal article" date="2024" name="Plant">
        <title>Genomic evolution and insights into agronomic trait innovations of Sesamum species.</title>
        <authorList>
            <person name="Miao H."/>
            <person name="Wang L."/>
            <person name="Qu L."/>
            <person name="Liu H."/>
            <person name="Sun Y."/>
            <person name="Le M."/>
            <person name="Wang Q."/>
            <person name="Wei S."/>
            <person name="Zheng Y."/>
            <person name="Lin W."/>
            <person name="Duan Y."/>
            <person name="Cao H."/>
            <person name="Xiong S."/>
            <person name="Wang X."/>
            <person name="Wei L."/>
            <person name="Li C."/>
            <person name="Ma Q."/>
            <person name="Ju M."/>
            <person name="Zhao R."/>
            <person name="Li G."/>
            <person name="Mu C."/>
            <person name="Tian Q."/>
            <person name="Mei H."/>
            <person name="Zhang T."/>
            <person name="Gao T."/>
            <person name="Zhang H."/>
        </authorList>
    </citation>
    <scope>NUCLEOTIDE SEQUENCE</scope>
    <source>
        <strain evidence="3">G02</strain>
    </source>
</reference>
<comment type="subcellular location">
    <subcellularLocation>
        <location evidence="1">Nucleus</location>
    </subcellularLocation>
</comment>
<keyword evidence="1 3" id="KW-0269">Exonuclease</keyword>
<dbReference type="InterPro" id="IPR006086">
    <property type="entry name" value="XPG-I_dom"/>
</dbReference>
<dbReference type="GO" id="GO:0003677">
    <property type="term" value="F:DNA binding"/>
    <property type="evidence" value="ECO:0007669"/>
    <property type="project" value="UniProtKB-UniRule"/>
</dbReference>
<reference evidence="3" key="1">
    <citation type="submission" date="2020-06" db="EMBL/GenBank/DDBJ databases">
        <authorList>
            <person name="Li T."/>
            <person name="Hu X."/>
            <person name="Zhang T."/>
            <person name="Song X."/>
            <person name="Zhang H."/>
            <person name="Dai N."/>
            <person name="Sheng W."/>
            <person name="Hou X."/>
            <person name="Wei L."/>
        </authorList>
    </citation>
    <scope>NUCLEOTIDE SEQUENCE</scope>
    <source>
        <strain evidence="3">G02</strain>
        <tissue evidence="3">Leaf</tissue>
    </source>
</reference>
<keyword evidence="1" id="KW-0227">DNA damage</keyword>
<name>A0AAW2WJD7_SESRA</name>